<dbReference type="Proteomes" id="UP001198565">
    <property type="component" value="Unassembled WGS sequence"/>
</dbReference>
<dbReference type="CDD" id="cd07043">
    <property type="entry name" value="STAS_anti-anti-sigma_factors"/>
    <property type="match status" value="1"/>
</dbReference>
<dbReference type="PROSITE" id="PS50801">
    <property type="entry name" value="STAS"/>
    <property type="match status" value="1"/>
</dbReference>
<dbReference type="SUPFAM" id="SSF52091">
    <property type="entry name" value="SpoIIaa-like"/>
    <property type="match status" value="1"/>
</dbReference>
<dbReference type="InterPro" id="IPR036513">
    <property type="entry name" value="STAS_dom_sf"/>
</dbReference>
<accession>A0ABS7QJT6</accession>
<dbReference type="EMBL" id="JAINVZ010000001">
    <property type="protein sequence ID" value="MBY8883431.1"/>
    <property type="molecule type" value="Genomic_DNA"/>
</dbReference>
<dbReference type="RefSeq" id="WP_222973027.1">
    <property type="nucleotide sequence ID" value="NZ_JAINVZ010000001.1"/>
</dbReference>
<dbReference type="InterPro" id="IPR058548">
    <property type="entry name" value="MlaB-like_STAS"/>
</dbReference>
<proteinExistence type="inferred from homology"/>
<sequence length="132" mass="14165">MDDEFDITSVCDAGGETVLAVSGEVDVATGELLHRRLAQVLAHRRDLVVDLSGVTFFDCSGLRVLMAARRRAALAGVGLRLRGLSPSVEKVLRFTRLRSVFTVEPDPDSCVRTLPARPGRRPPGGPGFAHSA</sequence>
<comment type="caution">
    <text evidence="4">The sequence shown here is derived from an EMBL/GenBank/DDBJ whole genome shotgun (WGS) entry which is preliminary data.</text>
</comment>
<dbReference type="NCBIfam" id="TIGR00377">
    <property type="entry name" value="ant_ant_sig"/>
    <property type="match status" value="1"/>
</dbReference>
<evidence type="ECO:0000313" key="4">
    <source>
        <dbReference type="EMBL" id="MBY8883431.1"/>
    </source>
</evidence>
<keyword evidence="5" id="KW-1185">Reference proteome</keyword>
<gene>
    <name evidence="4" type="ORF">K7472_01040</name>
</gene>
<name>A0ABS7QJT6_9ACTN</name>
<evidence type="ECO:0000256" key="1">
    <source>
        <dbReference type="ARBA" id="ARBA00009013"/>
    </source>
</evidence>
<dbReference type="InterPro" id="IPR003658">
    <property type="entry name" value="Anti-sigma_ant"/>
</dbReference>
<reference evidence="4 5" key="1">
    <citation type="submission" date="2021-08" db="EMBL/GenBank/DDBJ databases">
        <title>Streptomyces sp. PTM05 isolated from lichen.</title>
        <authorList>
            <person name="Somphong A."/>
            <person name="Phongsopitanun W."/>
            <person name="Tanasupawat S."/>
        </authorList>
    </citation>
    <scope>NUCLEOTIDE SEQUENCE [LARGE SCALE GENOMIC DNA]</scope>
    <source>
        <strain evidence="4 5">Ptm05</strain>
    </source>
</reference>
<dbReference type="PANTHER" id="PTHR33495">
    <property type="entry name" value="ANTI-SIGMA FACTOR ANTAGONIST TM_1081-RELATED-RELATED"/>
    <property type="match status" value="1"/>
</dbReference>
<evidence type="ECO:0000313" key="5">
    <source>
        <dbReference type="Proteomes" id="UP001198565"/>
    </source>
</evidence>
<evidence type="ECO:0000259" key="3">
    <source>
        <dbReference type="PROSITE" id="PS50801"/>
    </source>
</evidence>
<protein>
    <recommendedName>
        <fullName evidence="2">Anti-sigma factor antagonist</fullName>
    </recommendedName>
</protein>
<feature type="domain" description="STAS" evidence="3">
    <location>
        <begin position="15"/>
        <end position="114"/>
    </location>
</feature>
<dbReference type="InterPro" id="IPR002645">
    <property type="entry name" value="STAS_dom"/>
</dbReference>
<dbReference type="Gene3D" id="3.30.750.24">
    <property type="entry name" value="STAS domain"/>
    <property type="match status" value="1"/>
</dbReference>
<dbReference type="Pfam" id="PF13466">
    <property type="entry name" value="STAS_2"/>
    <property type="match status" value="1"/>
</dbReference>
<comment type="similarity">
    <text evidence="1 2">Belongs to the anti-sigma-factor antagonist family.</text>
</comment>
<dbReference type="PANTHER" id="PTHR33495:SF2">
    <property type="entry name" value="ANTI-SIGMA FACTOR ANTAGONIST TM_1081-RELATED"/>
    <property type="match status" value="1"/>
</dbReference>
<organism evidence="4 5">
    <name type="scientific">Streptantibioticus parmotrematis</name>
    <dbReference type="NCBI Taxonomy" id="2873249"/>
    <lineage>
        <taxon>Bacteria</taxon>
        <taxon>Bacillati</taxon>
        <taxon>Actinomycetota</taxon>
        <taxon>Actinomycetes</taxon>
        <taxon>Kitasatosporales</taxon>
        <taxon>Streptomycetaceae</taxon>
        <taxon>Streptantibioticus</taxon>
    </lineage>
</organism>
<evidence type="ECO:0000256" key="2">
    <source>
        <dbReference type="RuleBase" id="RU003749"/>
    </source>
</evidence>